<dbReference type="EMBL" id="SSTD01019963">
    <property type="protein sequence ID" value="TYJ96022.1"/>
    <property type="molecule type" value="Genomic_DNA"/>
</dbReference>
<evidence type="ECO:0000313" key="3">
    <source>
        <dbReference type="Proteomes" id="UP000321393"/>
    </source>
</evidence>
<proteinExistence type="predicted"/>
<name>A0A5A7T7E9_CUCMM</name>
<protein>
    <submittedName>
        <fullName evidence="1">Uncharacterized protein</fullName>
    </submittedName>
</protein>
<dbReference type="EMBL" id="SSTE01018569">
    <property type="protein sequence ID" value="KAA0038883.1"/>
    <property type="molecule type" value="Genomic_DNA"/>
</dbReference>
<dbReference type="Proteomes" id="UP000321393">
    <property type="component" value="Unassembled WGS sequence"/>
</dbReference>
<evidence type="ECO:0000313" key="2">
    <source>
        <dbReference type="EMBL" id="TYJ96022.1"/>
    </source>
</evidence>
<organism evidence="1 3">
    <name type="scientific">Cucumis melo var. makuwa</name>
    <name type="common">Oriental melon</name>
    <dbReference type="NCBI Taxonomy" id="1194695"/>
    <lineage>
        <taxon>Eukaryota</taxon>
        <taxon>Viridiplantae</taxon>
        <taxon>Streptophyta</taxon>
        <taxon>Embryophyta</taxon>
        <taxon>Tracheophyta</taxon>
        <taxon>Spermatophyta</taxon>
        <taxon>Magnoliopsida</taxon>
        <taxon>eudicotyledons</taxon>
        <taxon>Gunneridae</taxon>
        <taxon>Pentapetalae</taxon>
        <taxon>rosids</taxon>
        <taxon>fabids</taxon>
        <taxon>Cucurbitales</taxon>
        <taxon>Cucurbitaceae</taxon>
        <taxon>Benincaseae</taxon>
        <taxon>Cucumis</taxon>
    </lineage>
</organism>
<evidence type="ECO:0000313" key="4">
    <source>
        <dbReference type="Proteomes" id="UP000321947"/>
    </source>
</evidence>
<accession>A0A5A7T7E9</accession>
<sequence length="103" mass="11169">MSSGITGFLLAAEIRGFEGTKYLRRVCGRSIYFRPSVKFILQPTSPFVVVFADSVRSTSDLLTFPAMSIRRNSCCDSPEAPLHGSVVIGSCADVFQLCAGLPF</sequence>
<gene>
    <name evidence="2" type="ORF">E5676_scaffold2612G00350</name>
    <name evidence="1" type="ORF">E6C27_scaffold1170G00460</name>
</gene>
<evidence type="ECO:0000313" key="1">
    <source>
        <dbReference type="EMBL" id="KAA0038883.1"/>
    </source>
</evidence>
<comment type="caution">
    <text evidence="1">The sequence shown here is derived from an EMBL/GenBank/DDBJ whole genome shotgun (WGS) entry which is preliminary data.</text>
</comment>
<dbReference type="AlphaFoldDB" id="A0A5A7T7E9"/>
<reference evidence="3 4" key="1">
    <citation type="submission" date="2019-08" db="EMBL/GenBank/DDBJ databases">
        <title>Draft genome sequences of two oriental melons (Cucumis melo L. var makuwa).</title>
        <authorList>
            <person name="Kwon S.-Y."/>
        </authorList>
    </citation>
    <scope>NUCLEOTIDE SEQUENCE [LARGE SCALE GENOMIC DNA]</scope>
    <source>
        <strain evidence="4">cv. Chang Bougi</strain>
        <strain evidence="3">cv. SW 3</strain>
        <tissue evidence="1">Leaf</tissue>
    </source>
</reference>
<dbReference type="Proteomes" id="UP000321947">
    <property type="component" value="Unassembled WGS sequence"/>
</dbReference>